<name>A0AAV9X6G2_9PEZI</name>
<proteinExistence type="predicted"/>
<accession>A0AAV9X6G2</accession>
<keyword evidence="1" id="KW-0472">Membrane</keyword>
<dbReference type="Proteomes" id="UP001365542">
    <property type="component" value="Unassembled WGS sequence"/>
</dbReference>
<dbReference type="AlphaFoldDB" id="A0AAV9X6G2"/>
<comment type="caution">
    <text evidence="2">The sequence shown here is derived from an EMBL/GenBank/DDBJ whole genome shotgun (WGS) entry which is preliminary data.</text>
</comment>
<dbReference type="EMBL" id="JAVHJO010000009">
    <property type="protein sequence ID" value="KAK6537186.1"/>
    <property type="molecule type" value="Genomic_DNA"/>
</dbReference>
<sequence>MSIASGSPLSEPATSSQFLKLGRTLWSWELCENCKNKTDCSNPECPTQLQNRLSAFFKFYQNIVRKYLLSSAHSRQPALTTHEDVLNLIMVIRNNTDLSKVSVANLAFPGTGEETSPISAMEQERATNLVAKVMAMTTCTSYEESLLLLEHGLNRKSWQAAASFSEFIVQTFPAGNSGNSIPANIKKALSAKKLKRIGLQIVPTEDLSSHLKLDRRERTVHFFHHAGFLKENLRVTRSYESNLSASGCLKLGCIPRQLALEALDTIQNILFPLDDAKSYSLLSSLISSASLDPECQDIPSTLHRSAEEAEGEPEYLYFGDRLAELYEEVCEPSPGSPLGRWIDRRKGTRHIMLATLTGIVFAIVLGILTLGVSGYQAWLGYQQWQHPKESK</sequence>
<evidence type="ECO:0000313" key="3">
    <source>
        <dbReference type="Proteomes" id="UP001365542"/>
    </source>
</evidence>
<reference evidence="2 3" key="1">
    <citation type="submission" date="2019-10" db="EMBL/GenBank/DDBJ databases">
        <authorList>
            <person name="Palmer J.M."/>
        </authorList>
    </citation>
    <scope>NUCLEOTIDE SEQUENCE [LARGE SCALE GENOMIC DNA]</scope>
    <source>
        <strain evidence="2 3">TWF694</strain>
    </source>
</reference>
<protein>
    <submittedName>
        <fullName evidence="2">Uncharacterized protein</fullName>
    </submittedName>
</protein>
<keyword evidence="1" id="KW-1133">Transmembrane helix</keyword>
<evidence type="ECO:0000256" key="1">
    <source>
        <dbReference type="SAM" id="Phobius"/>
    </source>
</evidence>
<organism evidence="2 3">
    <name type="scientific">Orbilia ellipsospora</name>
    <dbReference type="NCBI Taxonomy" id="2528407"/>
    <lineage>
        <taxon>Eukaryota</taxon>
        <taxon>Fungi</taxon>
        <taxon>Dikarya</taxon>
        <taxon>Ascomycota</taxon>
        <taxon>Pezizomycotina</taxon>
        <taxon>Orbiliomycetes</taxon>
        <taxon>Orbiliales</taxon>
        <taxon>Orbiliaceae</taxon>
        <taxon>Orbilia</taxon>
    </lineage>
</organism>
<gene>
    <name evidence="2" type="ORF">TWF694_011383</name>
</gene>
<evidence type="ECO:0000313" key="2">
    <source>
        <dbReference type="EMBL" id="KAK6537186.1"/>
    </source>
</evidence>
<keyword evidence="1" id="KW-0812">Transmembrane</keyword>
<feature type="transmembrane region" description="Helical" evidence="1">
    <location>
        <begin position="351"/>
        <end position="378"/>
    </location>
</feature>
<keyword evidence="3" id="KW-1185">Reference proteome</keyword>